<dbReference type="Gene3D" id="3.40.50.1360">
    <property type="match status" value="2"/>
</dbReference>
<dbReference type="AlphaFoldDB" id="L8IJB7"/>
<dbReference type="Proteomes" id="UP000011080">
    <property type="component" value="Unassembled WGS sequence"/>
</dbReference>
<evidence type="ECO:0000313" key="3">
    <source>
        <dbReference type="EMBL" id="ELR56208.1"/>
    </source>
</evidence>
<dbReference type="GO" id="GO:0006046">
    <property type="term" value="P:N-acetylglucosamine catabolic process"/>
    <property type="evidence" value="ECO:0007669"/>
    <property type="project" value="TreeGrafter"/>
</dbReference>
<evidence type="ECO:0000313" key="4">
    <source>
        <dbReference type="Proteomes" id="UP000011080"/>
    </source>
</evidence>
<dbReference type="EMBL" id="JH881139">
    <property type="protein sequence ID" value="ELR56208.1"/>
    <property type="molecule type" value="Genomic_DNA"/>
</dbReference>
<name>L8IJB7_9CETA</name>
<proteinExistence type="predicted"/>
<dbReference type="GO" id="GO:0019262">
    <property type="term" value="P:N-acetylneuraminate catabolic process"/>
    <property type="evidence" value="ECO:0007669"/>
    <property type="project" value="TreeGrafter"/>
</dbReference>
<dbReference type="InterPro" id="IPR037171">
    <property type="entry name" value="NagB/RpiA_transferase-like"/>
</dbReference>
<dbReference type="GO" id="GO:0004342">
    <property type="term" value="F:glucosamine-6-phosphate deaminase activity"/>
    <property type="evidence" value="ECO:0007669"/>
    <property type="project" value="InterPro"/>
</dbReference>
<evidence type="ECO:0000256" key="2">
    <source>
        <dbReference type="ARBA" id="ARBA00023277"/>
    </source>
</evidence>
<gene>
    <name evidence="3" type="ORF">M91_02814</name>
</gene>
<keyword evidence="1" id="KW-0378">Hydrolase</keyword>
<keyword evidence="3" id="KW-0413">Isomerase</keyword>
<dbReference type="PANTHER" id="PTHR11280">
    <property type="entry name" value="GLUCOSAMINE-6-PHOSPHATE ISOMERASE"/>
    <property type="match status" value="1"/>
</dbReference>
<accession>L8IJB7</accession>
<reference evidence="3 4" key="1">
    <citation type="journal article" date="2012" name="Nat. Genet.">
        <title>The yak genome and adaptation to life at high altitude.</title>
        <authorList>
            <person name="Qiu Q."/>
            <person name="Zhang G."/>
            <person name="Ma T."/>
            <person name="Qian W."/>
            <person name="Wang J."/>
            <person name="Ye Z."/>
            <person name="Cao C."/>
            <person name="Hu Q."/>
            <person name="Kim J."/>
            <person name="Larkin D.M."/>
            <person name="Auvil L."/>
            <person name="Capitanu B."/>
            <person name="Ma J."/>
            <person name="Lewin H.A."/>
            <person name="Qian X."/>
            <person name="Lang Y."/>
            <person name="Zhou R."/>
            <person name="Wang L."/>
            <person name="Wang K."/>
            <person name="Xia J."/>
            <person name="Liao S."/>
            <person name="Pan S."/>
            <person name="Lu X."/>
            <person name="Hou H."/>
            <person name="Wang Y."/>
            <person name="Zang X."/>
            <person name="Yin Y."/>
            <person name="Ma H."/>
            <person name="Zhang J."/>
            <person name="Wang Z."/>
            <person name="Zhang Y."/>
            <person name="Zhang D."/>
            <person name="Yonezawa T."/>
            <person name="Hasegawa M."/>
            <person name="Zhong Y."/>
            <person name="Liu W."/>
            <person name="Zhang Y."/>
            <person name="Huang Z."/>
            <person name="Zhang S."/>
            <person name="Long R."/>
            <person name="Yang H."/>
            <person name="Wang J."/>
            <person name="Lenstra J.A."/>
            <person name="Cooper D.N."/>
            <person name="Wu Y."/>
            <person name="Wang J."/>
            <person name="Shi P."/>
            <person name="Wang J."/>
            <person name="Liu J."/>
        </authorList>
    </citation>
    <scope>NUCLEOTIDE SEQUENCE [LARGE SCALE GENOMIC DNA]</scope>
    <source>
        <strain evidence="4">yakQH1</strain>
    </source>
</reference>
<sequence>MGLDEHIAFYKSGSSLLSRTHVKMLAVDTILASARFFSGNLTKHPHMVLMCDEDATLEMKVKIVKYFRDLKLVHNKLVDPLCNIKEKETEKSQPFKKPYTD</sequence>
<evidence type="ECO:0000256" key="1">
    <source>
        <dbReference type="ARBA" id="ARBA00022801"/>
    </source>
</evidence>
<organism evidence="3 4">
    <name type="scientific">Bos mutus</name>
    <name type="common">wild yak</name>
    <dbReference type="NCBI Taxonomy" id="72004"/>
    <lineage>
        <taxon>Eukaryota</taxon>
        <taxon>Metazoa</taxon>
        <taxon>Chordata</taxon>
        <taxon>Craniata</taxon>
        <taxon>Vertebrata</taxon>
        <taxon>Euteleostomi</taxon>
        <taxon>Mammalia</taxon>
        <taxon>Eutheria</taxon>
        <taxon>Laurasiatheria</taxon>
        <taxon>Artiodactyla</taxon>
        <taxon>Ruminantia</taxon>
        <taxon>Pecora</taxon>
        <taxon>Bovidae</taxon>
        <taxon>Bovinae</taxon>
        <taxon>Bos</taxon>
    </lineage>
</organism>
<protein>
    <submittedName>
        <fullName evidence="3">Glucosamine-6-phosphate isomerase 1</fullName>
    </submittedName>
</protein>
<dbReference type="GO" id="GO:0016853">
    <property type="term" value="F:isomerase activity"/>
    <property type="evidence" value="ECO:0007669"/>
    <property type="project" value="UniProtKB-KW"/>
</dbReference>
<dbReference type="PANTHER" id="PTHR11280:SF8">
    <property type="entry name" value="GLUCOSAMINE-6-PHOSPHATE ISOMERASE 1"/>
    <property type="match status" value="1"/>
</dbReference>
<keyword evidence="2" id="KW-0119">Carbohydrate metabolism</keyword>
<dbReference type="GO" id="GO:0042802">
    <property type="term" value="F:identical protein binding"/>
    <property type="evidence" value="ECO:0007669"/>
    <property type="project" value="TreeGrafter"/>
</dbReference>
<dbReference type="SUPFAM" id="SSF100950">
    <property type="entry name" value="NagB/RpiA/CoA transferase-like"/>
    <property type="match status" value="1"/>
</dbReference>
<dbReference type="GO" id="GO:0005737">
    <property type="term" value="C:cytoplasm"/>
    <property type="evidence" value="ECO:0007669"/>
    <property type="project" value="TreeGrafter"/>
</dbReference>
<dbReference type="GO" id="GO:0006043">
    <property type="term" value="P:glucosamine catabolic process"/>
    <property type="evidence" value="ECO:0007669"/>
    <property type="project" value="TreeGrafter"/>
</dbReference>
<dbReference type="InterPro" id="IPR004547">
    <property type="entry name" value="Glucosamine6P_isomerase"/>
</dbReference>